<sequence length="212" mass="24113">MSSIFIFPTPNAAFTATVRSEWTRILPDGSKASIFNHRFVARDSSGRVFQERRYLTPQGDKQETEISVLQYDDPNRHERYQCYPQRQMCERSRLYLPTASPAPMPSGPLPNGNGTMVREDLGHKAVQGVDAVGSREITTLKVGAFGNEKVQPVVRELWFSPHLQMNLVTERFDPRASAVQNIYVTDLKRDEPDPKWFQIPSGYRVVGDGLER</sequence>
<proteinExistence type="predicted"/>
<gene>
    <name evidence="1" type="ordered locus">AciX9_1510</name>
</gene>
<dbReference type="OrthoDB" id="116110at2"/>
<evidence type="ECO:0000313" key="2">
    <source>
        <dbReference type="Proteomes" id="UP000000343"/>
    </source>
</evidence>
<dbReference type="eggNOG" id="ENOG5031K20">
    <property type="taxonomic scope" value="Bacteria"/>
</dbReference>
<dbReference type="HOGENOM" id="CLU_1298325_0_0_0"/>
<dbReference type="EMBL" id="CP002480">
    <property type="protein sequence ID" value="ADW68563.1"/>
    <property type="molecule type" value="Genomic_DNA"/>
</dbReference>
<dbReference type="PaxDb" id="1198114-AciX9_1510"/>
<name>E8WX02_GRATM</name>
<reference evidence="2" key="1">
    <citation type="submission" date="2011-01" db="EMBL/GenBank/DDBJ databases">
        <title>Complete sequence of chromosome of Acidobacterium sp. MP5ACTX9.</title>
        <authorList>
            <consortium name="US DOE Joint Genome Institute"/>
            <person name="Lucas S."/>
            <person name="Copeland A."/>
            <person name="Lapidus A."/>
            <person name="Cheng J.-F."/>
            <person name="Goodwin L."/>
            <person name="Pitluck S."/>
            <person name="Teshima H."/>
            <person name="Detter J.C."/>
            <person name="Han C."/>
            <person name="Tapia R."/>
            <person name="Land M."/>
            <person name="Hauser L."/>
            <person name="Kyrpides N."/>
            <person name="Ivanova N."/>
            <person name="Ovchinnikova G."/>
            <person name="Pagani I."/>
            <person name="Rawat S.R."/>
            <person name="Mannisto M."/>
            <person name="Haggblom M.M."/>
            <person name="Woyke T."/>
        </authorList>
    </citation>
    <scope>NUCLEOTIDE SEQUENCE [LARGE SCALE GENOMIC DNA]</scope>
    <source>
        <strain evidence="2">MP5ACTX9</strain>
    </source>
</reference>
<organism evidence="2">
    <name type="scientific">Granulicella tundricola (strain ATCC BAA-1859 / DSM 23138 / MP5ACTX9)</name>
    <dbReference type="NCBI Taxonomy" id="1198114"/>
    <lineage>
        <taxon>Bacteria</taxon>
        <taxon>Pseudomonadati</taxon>
        <taxon>Acidobacteriota</taxon>
        <taxon>Terriglobia</taxon>
        <taxon>Terriglobales</taxon>
        <taxon>Acidobacteriaceae</taxon>
        <taxon>Granulicella</taxon>
    </lineage>
</organism>
<dbReference type="Proteomes" id="UP000000343">
    <property type="component" value="Chromosome"/>
</dbReference>
<dbReference type="KEGG" id="acm:AciX9_1510"/>
<keyword evidence="2" id="KW-1185">Reference proteome</keyword>
<dbReference type="RefSeq" id="WP_013579882.1">
    <property type="nucleotide sequence ID" value="NC_015064.1"/>
</dbReference>
<evidence type="ECO:0000313" key="1">
    <source>
        <dbReference type="EMBL" id="ADW68563.1"/>
    </source>
</evidence>
<protein>
    <submittedName>
        <fullName evidence="1">Uncharacterized protein</fullName>
    </submittedName>
</protein>
<dbReference type="AlphaFoldDB" id="E8WX02"/>
<accession>E8WX02</accession>